<feature type="region of interest" description="Disordered" evidence="1">
    <location>
        <begin position="1"/>
        <end position="22"/>
    </location>
</feature>
<dbReference type="Proteomes" id="UP000184529">
    <property type="component" value="Unassembled WGS sequence"/>
</dbReference>
<evidence type="ECO:0000256" key="1">
    <source>
        <dbReference type="SAM" id="MobiDB-lite"/>
    </source>
</evidence>
<feature type="domain" description="Transcriptional regulator HTH-type FeoC" evidence="2">
    <location>
        <begin position="35"/>
        <end position="73"/>
    </location>
</feature>
<dbReference type="RefSeq" id="WP_072871082.1">
    <property type="nucleotide sequence ID" value="NZ_FQZM01000052.1"/>
</dbReference>
<reference evidence="4" key="1">
    <citation type="submission" date="2016-11" db="EMBL/GenBank/DDBJ databases">
        <authorList>
            <person name="Varghese N."/>
            <person name="Submissions S."/>
        </authorList>
    </citation>
    <scope>NUCLEOTIDE SEQUENCE [LARGE SCALE GENOMIC DNA]</scope>
    <source>
        <strain evidence="4">DSM 16057</strain>
    </source>
</reference>
<dbReference type="InterPro" id="IPR036388">
    <property type="entry name" value="WH-like_DNA-bd_sf"/>
</dbReference>
<dbReference type="Pfam" id="PF09012">
    <property type="entry name" value="FeoC"/>
    <property type="match status" value="1"/>
</dbReference>
<dbReference type="InterPro" id="IPR036390">
    <property type="entry name" value="WH_DNA-bd_sf"/>
</dbReference>
<accession>A0A1M6LLC3</accession>
<evidence type="ECO:0000259" key="2">
    <source>
        <dbReference type="Pfam" id="PF09012"/>
    </source>
</evidence>
<name>A0A1M6LLC3_9FIRM</name>
<organism evidence="3 4">
    <name type="scientific">Desulfofundulus thermosubterraneus DSM 16057</name>
    <dbReference type="NCBI Taxonomy" id="1121432"/>
    <lineage>
        <taxon>Bacteria</taxon>
        <taxon>Bacillati</taxon>
        <taxon>Bacillota</taxon>
        <taxon>Clostridia</taxon>
        <taxon>Eubacteriales</taxon>
        <taxon>Peptococcaceae</taxon>
        <taxon>Desulfofundulus</taxon>
    </lineage>
</organism>
<dbReference type="InterPro" id="IPR015102">
    <property type="entry name" value="Tscrpt_reg_HTH_FeoC"/>
</dbReference>
<proteinExistence type="predicted"/>
<protein>
    <submittedName>
        <fullName evidence="3">FeoC like transcriptional regulator</fullName>
    </submittedName>
</protein>
<evidence type="ECO:0000313" key="4">
    <source>
        <dbReference type="Proteomes" id="UP000184529"/>
    </source>
</evidence>
<dbReference type="STRING" id="1121432.SAMN02745219_03183"/>
<gene>
    <name evidence="3" type="ORF">SAMN02745219_03183</name>
</gene>
<sequence length="92" mass="10425">MLRRIRERTVPPGGPLTRRQKKAASEAIIRLLGRASGNVSEVAEHLGIDEELIDQLLQELVRIGRVRRNPDGGFTLHDPLSKWWESKGSKNF</sequence>
<dbReference type="AlphaFoldDB" id="A0A1M6LLC3"/>
<keyword evidence="4" id="KW-1185">Reference proteome</keyword>
<dbReference type="EMBL" id="FQZM01000052">
    <property type="protein sequence ID" value="SHJ71978.1"/>
    <property type="molecule type" value="Genomic_DNA"/>
</dbReference>
<dbReference type="SUPFAM" id="SSF46785">
    <property type="entry name" value="Winged helix' DNA-binding domain"/>
    <property type="match status" value="1"/>
</dbReference>
<dbReference type="OrthoDB" id="1809793at2"/>
<dbReference type="Gene3D" id="1.10.10.10">
    <property type="entry name" value="Winged helix-like DNA-binding domain superfamily/Winged helix DNA-binding domain"/>
    <property type="match status" value="1"/>
</dbReference>
<evidence type="ECO:0000313" key="3">
    <source>
        <dbReference type="EMBL" id="SHJ71978.1"/>
    </source>
</evidence>